<dbReference type="SUPFAM" id="SSF52317">
    <property type="entry name" value="Class I glutamine amidotransferase-like"/>
    <property type="match status" value="1"/>
</dbReference>
<evidence type="ECO:0000313" key="2">
    <source>
        <dbReference type="EMBL" id="GDY33618.1"/>
    </source>
</evidence>
<dbReference type="PANTHER" id="PTHR42695:SF5">
    <property type="entry name" value="GLUTAMINE AMIDOTRANSFERASE YLR126C-RELATED"/>
    <property type="match status" value="1"/>
</dbReference>
<dbReference type="InterPro" id="IPR029062">
    <property type="entry name" value="Class_I_gatase-like"/>
</dbReference>
<evidence type="ECO:0000313" key="3">
    <source>
        <dbReference type="Proteomes" id="UP000298860"/>
    </source>
</evidence>
<keyword evidence="2" id="KW-0315">Glutamine amidotransferase</keyword>
<keyword evidence="2" id="KW-0808">Transferase</keyword>
<keyword evidence="3" id="KW-1185">Reference proteome</keyword>
<accession>A0A4D4JG40</accession>
<dbReference type="Proteomes" id="UP000298860">
    <property type="component" value="Unassembled WGS sequence"/>
</dbReference>
<reference evidence="3" key="1">
    <citation type="submission" date="2019-04" db="EMBL/GenBank/DDBJ databases">
        <title>Draft genome sequence of Pseudonocardiaceae bacterium SL3-2-4.</title>
        <authorList>
            <person name="Ningsih F."/>
            <person name="Yokota A."/>
            <person name="Sakai Y."/>
            <person name="Nanatani K."/>
            <person name="Yabe S."/>
            <person name="Oetari A."/>
            <person name="Sjamsuridzal W."/>
        </authorList>
    </citation>
    <scope>NUCLEOTIDE SEQUENCE [LARGE SCALE GENOMIC DNA]</scope>
    <source>
        <strain evidence="3">SL3-2-4</strain>
    </source>
</reference>
<dbReference type="GO" id="GO:0016740">
    <property type="term" value="F:transferase activity"/>
    <property type="evidence" value="ECO:0007669"/>
    <property type="project" value="UniProtKB-KW"/>
</dbReference>
<dbReference type="GO" id="GO:0005829">
    <property type="term" value="C:cytosol"/>
    <property type="evidence" value="ECO:0007669"/>
    <property type="project" value="TreeGrafter"/>
</dbReference>
<dbReference type="InterPro" id="IPR044992">
    <property type="entry name" value="ChyE-like"/>
</dbReference>
<proteinExistence type="predicted"/>
<name>A0A4D4JG40_9PSEU</name>
<dbReference type="Pfam" id="PF00117">
    <property type="entry name" value="GATase"/>
    <property type="match status" value="1"/>
</dbReference>
<dbReference type="AlphaFoldDB" id="A0A4D4JG40"/>
<dbReference type="PROSITE" id="PS51273">
    <property type="entry name" value="GATASE_TYPE_1"/>
    <property type="match status" value="1"/>
</dbReference>
<dbReference type="CDD" id="cd01741">
    <property type="entry name" value="GATase1_1"/>
    <property type="match status" value="1"/>
</dbReference>
<dbReference type="PANTHER" id="PTHR42695">
    <property type="entry name" value="GLUTAMINE AMIDOTRANSFERASE YLR126C-RELATED"/>
    <property type="match status" value="1"/>
</dbReference>
<dbReference type="EMBL" id="BJFL01000049">
    <property type="protein sequence ID" value="GDY33618.1"/>
    <property type="molecule type" value="Genomic_DNA"/>
</dbReference>
<dbReference type="InterPro" id="IPR017926">
    <property type="entry name" value="GATASE"/>
</dbReference>
<feature type="domain" description="Glutamine amidotransferase" evidence="1">
    <location>
        <begin position="61"/>
        <end position="184"/>
    </location>
</feature>
<sequence length="249" mass="26520">MTPRLLVLQLSRSDPPGRLGEWLTSAGAELELVQAGEGGLPAGLDAYQGVVCLGGEMGAYDDAEHPWLAGVRMLLGRAVAGAVPVLAVCLGAQLLAVATGGQVRRGPHGAEIGPMLVAKRDAALRDPLFALLPLTPDVLQFHDDEVHVLPPRAELLAASPRYPHQAFRVGPSAYGLQFHIETTPELVTGWAREAFGPDADLPQALSPQRLAEAHADIAETWQPFAERFVELAAGKLEPPTGRRRDLPLV</sequence>
<evidence type="ECO:0000259" key="1">
    <source>
        <dbReference type="Pfam" id="PF00117"/>
    </source>
</evidence>
<organism evidence="2 3">
    <name type="scientific">Gandjariella thermophila</name>
    <dbReference type="NCBI Taxonomy" id="1931992"/>
    <lineage>
        <taxon>Bacteria</taxon>
        <taxon>Bacillati</taxon>
        <taxon>Actinomycetota</taxon>
        <taxon>Actinomycetes</taxon>
        <taxon>Pseudonocardiales</taxon>
        <taxon>Pseudonocardiaceae</taxon>
        <taxon>Gandjariella</taxon>
    </lineage>
</organism>
<protein>
    <submittedName>
        <fullName evidence="2">Glutamine amidotransferase</fullName>
    </submittedName>
</protein>
<comment type="caution">
    <text evidence="2">The sequence shown here is derived from an EMBL/GenBank/DDBJ whole genome shotgun (WGS) entry which is preliminary data.</text>
</comment>
<dbReference type="RefSeq" id="WP_225978771.1">
    <property type="nucleotide sequence ID" value="NZ_BJFL01000049.1"/>
</dbReference>
<gene>
    <name evidence="2" type="primary">guaA_2</name>
    <name evidence="2" type="ORF">GTS_52510</name>
</gene>
<dbReference type="Gene3D" id="3.40.50.880">
    <property type="match status" value="1"/>
</dbReference>